<dbReference type="PANTHER" id="PTHR22926:SF3">
    <property type="entry name" value="UNDECAPRENYL-PHOSPHATE ALPHA-N-ACETYLGLUCOSAMINYL 1-PHOSPHATE TRANSFERASE"/>
    <property type="match status" value="1"/>
</dbReference>
<dbReference type="GO" id="GO:0009103">
    <property type="term" value="P:lipopolysaccharide biosynthetic process"/>
    <property type="evidence" value="ECO:0007669"/>
    <property type="project" value="TreeGrafter"/>
</dbReference>
<evidence type="ECO:0000256" key="3">
    <source>
        <dbReference type="ARBA" id="ARBA00022679"/>
    </source>
</evidence>
<proteinExistence type="predicted"/>
<evidence type="ECO:0000256" key="6">
    <source>
        <dbReference type="ARBA" id="ARBA00023136"/>
    </source>
</evidence>
<protein>
    <recommendedName>
        <fullName evidence="11">Glycosyl transferase</fullName>
    </recommendedName>
</protein>
<dbReference type="InterPro" id="IPR000715">
    <property type="entry name" value="Glycosyl_transferase_4"/>
</dbReference>
<dbReference type="GO" id="GO:0044038">
    <property type="term" value="P:cell wall macromolecule biosynthetic process"/>
    <property type="evidence" value="ECO:0007669"/>
    <property type="project" value="TreeGrafter"/>
</dbReference>
<evidence type="ECO:0008006" key="11">
    <source>
        <dbReference type="Google" id="ProtNLM"/>
    </source>
</evidence>
<comment type="cofactor">
    <cofactor evidence="7">
        <name>Mg(2+)</name>
        <dbReference type="ChEBI" id="CHEBI:18420"/>
    </cofactor>
</comment>
<keyword evidence="10" id="KW-1185">Reference proteome</keyword>
<feature type="transmembrane region" description="Helical" evidence="8">
    <location>
        <begin position="135"/>
        <end position="155"/>
    </location>
</feature>
<dbReference type="Pfam" id="PF00953">
    <property type="entry name" value="Glycos_transf_4"/>
    <property type="match status" value="1"/>
</dbReference>
<feature type="transmembrane region" description="Helical" evidence="8">
    <location>
        <begin position="107"/>
        <end position="123"/>
    </location>
</feature>
<gene>
    <name evidence="9" type="ORF">AUC70_00065</name>
</gene>
<comment type="caution">
    <text evidence="9">The sequence shown here is derived from an EMBL/GenBank/DDBJ whole genome shotgun (WGS) entry which is preliminary data.</text>
</comment>
<sequence>MLDADVVLSAAVVGVSAALSAALIFLLRPLLIRHLMAHPNDRSSHIQATPEGAGFGVMAAIFLVCIGLLIGMAIPEPNLVPVLIGAAVLTVLGGLDDARPLPVSWRLLIQGAVALGIVVLLPQDFRVLPAVLPAAAERTVLVFGIVCFVNVVNFLDGLDWMTVAQVVPMSLGIACLWWLGIVPAGIGLLALALLGAMLGFAVFNRHPASIFLGDSGSLPIGLLLAYMLIWVAEAHLVSALLLALYTIADSALTFFRRLANGEKVTDAHRSHFYQRATAGGFRVPEVTTRIFLLCAWLAALAIAAALSLSLIVDLVTLVLGAGGVALVLTSFARGR</sequence>
<dbReference type="GO" id="GO:0016780">
    <property type="term" value="F:phosphotransferase activity, for other substituted phosphate groups"/>
    <property type="evidence" value="ECO:0007669"/>
    <property type="project" value="InterPro"/>
</dbReference>
<dbReference type="PANTHER" id="PTHR22926">
    <property type="entry name" value="PHOSPHO-N-ACETYLMURAMOYL-PENTAPEPTIDE-TRANSFERASE"/>
    <property type="match status" value="1"/>
</dbReference>
<feature type="transmembrane region" description="Helical" evidence="8">
    <location>
        <begin position="223"/>
        <end position="248"/>
    </location>
</feature>
<dbReference type="EMBL" id="LPWE01000001">
    <property type="protein sequence ID" value="ODR97467.1"/>
    <property type="molecule type" value="Genomic_DNA"/>
</dbReference>
<dbReference type="AlphaFoldDB" id="A0A1E3VVB7"/>
<evidence type="ECO:0000256" key="2">
    <source>
        <dbReference type="ARBA" id="ARBA00022475"/>
    </source>
</evidence>
<organism evidence="9 10">
    <name type="scientific">Methyloceanibacter stevinii</name>
    <dbReference type="NCBI Taxonomy" id="1774970"/>
    <lineage>
        <taxon>Bacteria</taxon>
        <taxon>Pseudomonadati</taxon>
        <taxon>Pseudomonadota</taxon>
        <taxon>Alphaproteobacteria</taxon>
        <taxon>Hyphomicrobiales</taxon>
        <taxon>Hyphomicrobiaceae</taxon>
        <taxon>Methyloceanibacter</taxon>
    </lineage>
</organism>
<evidence type="ECO:0000256" key="8">
    <source>
        <dbReference type="SAM" id="Phobius"/>
    </source>
</evidence>
<feature type="binding site" evidence="7">
    <location>
        <position position="153"/>
    </location>
    <ligand>
        <name>Mg(2+)</name>
        <dbReference type="ChEBI" id="CHEBI:18420"/>
    </ligand>
</feature>
<feature type="transmembrane region" description="Helical" evidence="8">
    <location>
        <begin position="79"/>
        <end position="95"/>
    </location>
</feature>
<dbReference type="GO" id="GO:0071555">
    <property type="term" value="P:cell wall organization"/>
    <property type="evidence" value="ECO:0007669"/>
    <property type="project" value="TreeGrafter"/>
</dbReference>
<keyword evidence="4 8" id="KW-0812">Transmembrane</keyword>
<evidence type="ECO:0000256" key="5">
    <source>
        <dbReference type="ARBA" id="ARBA00022989"/>
    </source>
</evidence>
<feature type="transmembrane region" description="Helical" evidence="8">
    <location>
        <begin position="290"/>
        <end position="308"/>
    </location>
</feature>
<keyword evidence="5 8" id="KW-1133">Transmembrane helix</keyword>
<name>A0A1E3VVB7_9HYPH</name>
<feature type="transmembrane region" description="Helical" evidence="8">
    <location>
        <begin position="6"/>
        <end position="31"/>
    </location>
</feature>
<feature type="transmembrane region" description="Helical" evidence="8">
    <location>
        <begin position="314"/>
        <end position="332"/>
    </location>
</feature>
<feature type="transmembrane region" description="Helical" evidence="8">
    <location>
        <begin position="176"/>
        <end position="203"/>
    </location>
</feature>
<comment type="subcellular location">
    <subcellularLocation>
        <location evidence="1">Cell membrane</location>
        <topology evidence="1">Multi-pass membrane protein</topology>
    </subcellularLocation>
</comment>
<reference evidence="9 10" key="1">
    <citation type="journal article" date="2016" name="Environ. Microbiol.">
        <title>New Methyloceanibacter diversity from North Sea sediments includes methanotroph containing solely the soluble methane monooxygenase.</title>
        <authorList>
            <person name="Vekeman B."/>
            <person name="Kerckhof F.M."/>
            <person name="Cremers G."/>
            <person name="de Vos P."/>
            <person name="Vandamme P."/>
            <person name="Boon N."/>
            <person name="Op den Camp H.J."/>
            <person name="Heylen K."/>
        </authorList>
    </citation>
    <scope>NUCLEOTIDE SEQUENCE [LARGE SCALE GENOMIC DNA]</scope>
    <source>
        <strain evidence="9 10">R-67176</strain>
    </source>
</reference>
<evidence type="ECO:0000256" key="1">
    <source>
        <dbReference type="ARBA" id="ARBA00004651"/>
    </source>
</evidence>
<keyword evidence="3" id="KW-0808">Transferase</keyword>
<dbReference type="GO" id="GO:0005886">
    <property type="term" value="C:plasma membrane"/>
    <property type="evidence" value="ECO:0007669"/>
    <property type="project" value="UniProtKB-SubCell"/>
</dbReference>
<accession>A0A1E3VVB7</accession>
<keyword evidence="2" id="KW-1003">Cell membrane</keyword>
<evidence type="ECO:0000313" key="9">
    <source>
        <dbReference type="EMBL" id="ODR97467.1"/>
    </source>
</evidence>
<keyword evidence="7" id="KW-0479">Metal-binding</keyword>
<dbReference type="RefSeq" id="WP_069443020.1">
    <property type="nucleotide sequence ID" value="NZ_LPWE01000001.1"/>
</dbReference>
<feature type="binding site" evidence="7">
    <location>
        <position position="214"/>
    </location>
    <ligand>
        <name>Mg(2+)</name>
        <dbReference type="ChEBI" id="CHEBI:18420"/>
    </ligand>
</feature>
<keyword evidence="6 8" id="KW-0472">Membrane</keyword>
<evidence type="ECO:0000256" key="7">
    <source>
        <dbReference type="PIRSR" id="PIRSR600715-1"/>
    </source>
</evidence>
<dbReference type="GO" id="GO:0046872">
    <property type="term" value="F:metal ion binding"/>
    <property type="evidence" value="ECO:0007669"/>
    <property type="project" value="UniProtKB-KW"/>
</dbReference>
<feature type="transmembrane region" description="Helical" evidence="8">
    <location>
        <begin position="52"/>
        <end position="73"/>
    </location>
</feature>
<dbReference type="Proteomes" id="UP000094172">
    <property type="component" value="Unassembled WGS sequence"/>
</dbReference>
<evidence type="ECO:0000256" key="4">
    <source>
        <dbReference type="ARBA" id="ARBA00022692"/>
    </source>
</evidence>
<evidence type="ECO:0000313" key="10">
    <source>
        <dbReference type="Proteomes" id="UP000094172"/>
    </source>
</evidence>
<dbReference type="STRING" id="1774970.AUC70_00065"/>
<keyword evidence="7" id="KW-0460">Magnesium</keyword>